<comment type="subcellular location">
    <subcellularLocation>
        <location evidence="2">Cytoplasm</location>
    </subcellularLocation>
</comment>
<dbReference type="SMART" id="SM00873">
    <property type="entry name" value="B3_4"/>
    <property type="match status" value="1"/>
</dbReference>
<gene>
    <name evidence="14" type="ORF">H1011_03085</name>
</gene>
<dbReference type="GO" id="GO:0000287">
    <property type="term" value="F:magnesium ion binding"/>
    <property type="evidence" value="ECO:0007669"/>
    <property type="project" value="InterPro"/>
</dbReference>
<evidence type="ECO:0000256" key="6">
    <source>
        <dbReference type="ARBA" id="ARBA00022598"/>
    </source>
</evidence>
<reference evidence="14 15" key="1">
    <citation type="journal article" name="Nat. Commun.">
        <title>Undinarchaeota illuminate DPANN phylogeny and the impact of gene transfer on archaeal evolution.</title>
        <authorList>
            <person name="Dombrowski N."/>
            <person name="Williams T.A."/>
            <person name="Sun J."/>
            <person name="Woodcroft B.J."/>
            <person name="Lee J.H."/>
            <person name="Minh B.Q."/>
            <person name="Rinke C."/>
            <person name="Spang A."/>
        </authorList>
    </citation>
    <scope>NUCLEOTIDE SEQUENCE [LARGE SCALE GENOMIC DNA]</scope>
    <source>
        <strain evidence="14">MAG_bin17</strain>
    </source>
</reference>
<dbReference type="InterPro" id="IPR004531">
    <property type="entry name" value="Phe-tRNA-synth_IIc_bsu_arc_euk"/>
</dbReference>
<dbReference type="InterPro" id="IPR045060">
    <property type="entry name" value="Phe-tRNA-ligase_IIc_bsu"/>
</dbReference>
<dbReference type="InterPro" id="IPR020825">
    <property type="entry name" value="Phe-tRNA_synthase-like_B3/B4"/>
</dbReference>
<evidence type="ECO:0000256" key="5">
    <source>
        <dbReference type="ARBA" id="ARBA00022490"/>
    </source>
</evidence>
<dbReference type="InterPro" id="IPR045864">
    <property type="entry name" value="aa-tRNA-synth_II/BPL/LPL"/>
</dbReference>
<evidence type="ECO:0000256" key="7">
    <source>
        <dbReference type="ARBA" id="ARBA00022723"/>
    </source>
</evidence>
<dbReference type="AlphaFoldDB" id="A0A832XLE4"/>
<dbReference type="NCBIfam" id="TIGR00471">
    <property type="entry name" value="pheT_arch"/>
    <property type="match status" value="1"/>
</dbReference>
<dbReference type="Gene3D" id="3.30.930.10">
    <property type="entry name" value="Bira Bifunctional Protein, Domain 2"/>
    <property type="match status" value="1"/>
</dbReference>
<evidence type="ECO:0000259" key="13">
    <source>
        <dbReference type="PROSITE" id="PS51483"/>
    </source>
</evidence>
<dbReference type="Gene3D" id="3.30.56.10">
    <property type="match status" value="2"/>
</dbReference>
<dbReference type="Pfam" id="PF03484">
    <property type="entry name" value="B5"/>
    <property type="match status" value="1"/>
</dbReference>
<evidence type="ECO:0000256" key="1">
    <source>
        <dbReference type="ARBA" id="ARBA00001946"/>
    </source>
</evidence>
<evidence type="ECO:0000256" key="12">
    <source>
        <dbReference type="ARBA" id="ARBA00023146"/>
    </source>
</evidence>
<dbReference type="EC" id="6.1.1.20" evidence="4"/>
<dbReference type="InterPro" id="IPR005146">
    <property type="entry name" value="B3/B4_tRNA-bd"/>
</dbReference>
<sequence>MAVVRFSRKDLEKLVGRKIKDNEYHELVPMLGTPVESYDKNYVEFEIFPNRPDLLAIEGMARALQGFLGVRKGPINYNVRKSNYKVIIDKSVKDRKFAAFAVVKGMKFDEELIAEFMQLQEKLSVTIGRKRKKASIGSYDISDVEWPVKYTTKNKSHKFVPLAFESERTIEKILNEHPKAIEYSHLMQGLTSYGVYEDAKGRTMSLLPITNAEFSKIDIGTKDILIEVTGNEMKAVEEMLNVVATALHDRGLELYEVTAEYPGGPKKFPNLKGREMSLDINYANKLLDLNMKSSEIKGALEKMRYGVSGDKITVPAYRTDVMHQIDLVEDIAISHGYWRFEPRIPDIPSVAKPDPAVDRMLFLARALAGLRLQEVKNFILSNTEREFGMLRRKRENCVEIENPKTSDYTCLRASLAPGLLWTLSTNASSEMPHRIFEAGDVAKLDKSSETGAVNENRIAAALSHTGAGFSEIKSLFEAFMRSTGTPFALKESKDPLFIEGRAAEVVANGKAIGAFGEVHPEVLDNFGIDVGVTLFEIKVEGLE</sequence>
<feature type="domain" description="B5" evidence="13">
    <location>
        <begin position="271"/>
        <end position="342"/>
    </location>
</feature>
<comment type="similarity">
    <text evidence="3">Belongs to the phenylalanyl-tRNA synthetase beta subunit family. Type 2 subfamily.</text>
</comment>
<evidence type="ECO:0000313" key="14">
    <source>
        <dbReference type="EMBL" id="HIJ99782.1"/>
    </source>
</evidence>
<dbReference type="Proteomes" id="UP000604391">
    <property type="component" value="Unassembled WGS sequence"/>
</dbReference>
<organism evidence="14 15">
    <name type="scientific">Candidatus Undinarchaeum marinum</name>
    <dbReference type="NCBI Taxonomy" id="2756141"/>
    <lineage>
        <taxon>Archaea</taxon>
        <taxon>Candidatus Undinarchaeota</taxon>
        <taxon>Candidatus Undinarchaeia</taxon>
        <taxon>Candidatus Undinarchaeales</taxon>
        <taxon>Candidatus Undinarchaeaceae</taxon>
        <taxon>Candidatus Undinarchaeum</taxon>
    </lineage>
</organism>
<evidence type="ECO:0000256" key="4">
    <source>
        <dbReference type="ARBA" id="ARBA00012814"/>
    </source>
</evidence>
<keyword evidence="11" id="KW-0648">Protein biosynthesis</keyword>
<dbReference type="PANTHER" id="PTHR10947:SF0">
    <property type="entry name" value="PHENYLALANINE--TRNA LIGASE BETA SUBUNIT"/>
    <property type="match status" value="1"/>
</dbReference>
<keyword evidence="15" id="KW-1185">Reference proteome</keyword>
<evidence type="ECO:0000256" key="9">
    <source>
        <dbReference type="ARBA" id="ARBA00022840"/>
    </source>
</evidence>
<evidence type="ECO:0000256" key="10">
    <source>
        <dbReference type="ARBA" id="ARBA00022842"/>
    </source>
</evidence>
<evidence type="ECO:0000256" key="2">
    <source>
        <dbReference type="ARBA" id="ARBA00004496"/>
    </source>
</evidence>
<dbReference type="PROSITE" id="PS51483">
    <property type="entry name" value="B5"/>
    <property type="match status" value="1"/>
</dbReference>
<keyword evidence="10" id="KW-0460">Magnesium</keyword>
<dbReference type="InterPro" id="IPR009061">
    <property type="entry name" value="DNA-bd_dom_put_sf"/>
</dbReference>
<comment type="caution">
    <text evidence="14">The sequence shown here is derived from an EMBL/GenBank/DDBJ whole genome shotgun (WGS) entry which is preliminary data.</text>
</comment>
<keyword evidence="12" id="KW-0030">Aminoacyl-tRNA synthetase</keyword>
<evidence type="ECO:0000256" key="8">
    <source>
        <dbReference type="ARBA" id="ARBA00022741"/>
    </source>
</evidence>
<protein>
    <recommendedName>
        <fullName evidence="4">phenylalanine--tRNA ligase</fullName>
        <ecNumber evidence="4">6.1.1.20</ecNumber>
    </recommendedName>
</protein>
<keyword evidence="9" id="KW-0067">ATP-binding</keyword>
<dbReference type="GO" id="GO:0003723">
    <property type="term" value="F:RNA binding"/>
    <property type="evidence" value="ECO:0007669"/>
    <property type="project" value="InterPro"/>
</dbReference>
<dbReference type="GO" id="GO:0006432">
    <property type="term" value="P:phenylalanyl-tRNA aminoacylation"/>
    <property type="evidence" value="ECO:0007669"/>
    <property type="project" value="InterPro"/>
</dbReference>
<dbReference type="SUPFAM" id="SSF55681">
    <property type="entry name" value="Class II aaRS and biotin synthetases"/>
    <property type="match status" value="1"/>
</dbReference>
<dbReference type="PANTHER" id="PTHR10947">
    <property type="entry name" value="PHENYLALANYL-TRNA SYNTHETASE BETA CHAIN AND LEUCINE-RICH REPEAT-CONTAINING PROTEIN 47"/>
    <property type="match status" value="1"/>
</dbReference>
<keyword evidence="5" id="KW-0963">Cytoplasm</keyword>
<dbReference type="InterPro" id="IPR041616">
    <property type="entry name" value="PheRS_beta_core"/>
</dbReference>
<dbReference type="SUPFAM" id="SSF46955">
    <property type="entry name" value="Putative DNA-binding domain"/>
    <property type="match status" value="2"/>
</dbReference>
<dbReference type="Pfam" id="PF17759">
    <property type="entry name" value="tRNA_synthFbeta"/>
    <property type="match status" value="1"/>
</dbReference>
<dbReference type="GO" id="GO:0009328">
    <property type="term" value="C:phenylalanine-tRNA ligase complex"/>
    <property type="evidence" value="ECO:0007669"/>
    <property type="project" value="TreeGrafter"/>
</dbReference>
<keyword evidence="6 14" id="KW-0436">Ligase</keyword>
<name>A0A832XLE4_9ARCH</name>
<accession>A0A832XLE4</accession>
<keyword evidence="7" id="KW-0479">Metal-binding</keyword>
<evidence type="ECO:0000256" key="11">
    <source>
        <dbReference type="ARBA" id="ARBA00022917"/>
    </source>
</evidence>
<dbReference type="GO" id="GO:0004826">
    <property type="term" value="F:phenylalanine-tRNA ligase activity"/>
    <property type="evidence" value="ECO:0007669"/>
    <property type="project" value="UniProtKB-EC"/>
</dbReference>
<evidence type="ECO:0000313" key="15">
    <source>
        <dbReference type="Proteomes" id="UP000604391"/>
    </source>
</evidence>
<evidence type="ECO:0000256" key="3">
    <source>
        <dbReference type="ARBA" id="ARBA00007438"/>
    </source>
</evidence>
<keyword evidence="8" id="KW-0547">Nucleotide-binding</keyword>
<dbReference type="EMBL" id="DVAD01000015">
    <property type="protein sequence ID" value="HIJ99782.1"/>
    <property type="molecule type" value="Genomic_DNA"/>
</dbReference>
<dbReference type="SMART" id="SM00874">
    <property type="entry name" value="B5"/>
    <property type="match status" value="1"/>
</dbReference>
<comment type="cofactor">
    <cofactor evidence="1">
        <name>Mg(2+)</name>
        <dbReference type="ChEBI" id="CHEBI:18420"/>
    </cofactor>
</comment>
<dbReference type="Gene3D" id="3.50.40.10">
    <property type="entry name" value="Phenylalanyl-trna Synthetase, Chain B, domain 3"/>
    <property type="match status" value="1"/>
</dbReference>
<dbReference type="CDD" id="cd00769">
    <property type="entry name" value="PheRS_beta_core"/>
    <property type="match status" value="1"/>
</dbReference>
<proteinExistence type="inferred from homology"/>
<dbReference type="InterPro" id="IPR005147">
    <property type="entry name" value="tRNA_synthase_B5-dom"/>
</dbReference>
<dbReference type="GO" id="GO:0005524">
    <property type="term" value="F:ATP binding"/>
    <property type="evidence" value="ECO:0007669"/>
    <property type="project" value="UniProtKB-KW"/>
</dbReference>